<feature type="domain" description="NADP-dependent oxidoreductase" evidence="5">
    <location>
        <begin position="333"/>
        <end position="586"/>
    </location>
</feature>
<reference evidence="6 7" key="1">
    <citation type="journal article" date="2013" name="Genome Biol.">
        <title>The genome sequence of the most widely cultivated cacao type and its use to identify candidate genes regulating pod color.</title>
        <authorList>
            <person name="Motamayor J.C."/>
            <person name="Mockaitis K."/>
            <person name="Schmutz J."/>
            <person name="Haiminen N."/>
            <person name="Iii D.L."/>
            <person name="Cornejo O."/>
            <person name="Findley S.D."/>
            <person name="Zheng P."/>
            <person name="Utro F."/>
            <person name="Royaert S."/>
            <person name="Saski C."/>
            <person name="Jenkins J."/>
            <person name="Podicheti R."/>
            <person name="Zhao M."/>
            <person name="Scheffler B.E."/>
            <person name="Stack J.C."/>
            <person name="Feltus F.A."/>
            <person name="Mustiga G.M."/>
            <person name="Amores F."/>
            <person name="Phillips W."/>
            <person name="Marelli J.P."/>
            <person name="May G.D."/>
            <person name="Shapiro H."/>
            <person name="Ma J."/>
            <person name="Bustamante C.D."/>
            <person name="Schnell R.J."/>
            <person name="Main D."/>
            <person name="Gilbert D."/>
            <person name="Parida L."/>
            <person name="Kuhn D.N."/>
        </authorList>
    </citation>
    <scope>NUCLEOTIDE SEQUENCE [LARGE SCALE GENOMIC DNA]</scope>
    <source>
        <strain evidence="7">cv. Matina 1-6</strain>
    </source>
</reference>
<dbReference type="GO" id="GO:0005829">
    <property type="term" value="C:cytosol"/>
    <property type="evidence" value="ECO:0000318"/>
    <property type="project" value="GO_Central"/>
</dbReference>
<dbReference type="GO" id="GO:0004032">
    <property type="term" value="F:aldose reductase (NADPH) activity"/>
    <property type="evidence" value="ECO:0000318"/>
    <property type="project" value="GO_Central"/>
</dbReference>
<dbReference type="EMBL" id="CM001883">
    <property type="protein sequence ID" value="EOY07421.1"/>
    <property type="molecule type" value="Genomic_DNA"/>
</dbReference>
<dbReference type="PROSITE" id="PS00063">
    <property type="entry name" value="ALDOKETO_REDUCTASE_3"/>
    <property type="match status" value="4"/>
</dbReference>
<dbReference type="InterPro" id="IPR018170">
    <property type="entry name" value="Aldo/ket_reductase_CS"/>
</dbReference>
<dbReference type="Proteomes" id="UP000026915">
    <property type="component" value="Chromosome 5"/>
</dbReference>
<keyword evidence="7" id="KW-1185">Reference proteome</keyword>
<evidence type="ECO:0000313" key="6">
    <source>
        <dbReference type="EMBL" id="EOY07421.1"/>
    </source>
</evidence>
<dbReference type="CDD" id="cd19125">
    <property type="entry name" value="AKR_AKR4C1-15"/>
    <property type="match status" value="4"/>
</dbReference>
<dbReference type="Gramene" id="EOY07421">
    <property type="protein sequence ID" value="EOY07421"/>
    <property type="gene ID" value="TCM_021863"/>
</dbReference>
<dbReference type="eggNOG" id="KOG1577">
    <property type="taxonomic scope" value="Eukaryota"/>
</dbReference>
<name>A0A061ERE4_THECC</name>
<keyword evidence="4" id="KW-0560">Oxidoreductase</keyword>
<dbReference type="InterPro" id="IPR023210">
    <property type="entry name" value="NADP_OxRdtase_dom"/>
</dbReference>
<feature type="domain" description="NADP-dependent oxidoreductase" evidence="5">
    <location>
        <begin position="32"/>
        <end position="286"/>
    </location>
</feature>
<dbReference type="HOGENOM" id="CLU_005849_0_0_1"/>
<feature type="domain" description="NADP-dependent oxidoreductase" evidence="5">
    <location>
        <begin position="1045"/>
        <end position="1309"/>
    </location>
</feature>
<evidence type="ECO:0000256" key="2">
    <source>
        <dbReference type="ARBA" id="ARBA00022857"/>
    </source>
</evidence>
<feature type="domain" description="NADP-dependent oxidoreductase" evidence="5">
    <location>
        <begin position="666"/>
        <end position="931"/>
    </location>
</feature>
<dbReference type="FunFam" id="3.20.20.100:FF:000010">
    <property type="entry name" value="NADPH-dependent aldo-keto reductase, chloroplastic"/>
    <property type="match status" value="4"/>
</dbReference>
<dbReference type="Gene3D" id="3.20.20.100">
    <property type="entry name" value="NADP-dependent oxidoreductase domain"/>
    <property type="match status" value="4"/>
</dbReference>
<gene>
    <name evidence="6" type="ORF">TCM_021863</name>
</gene>
<evidence type="ECO:0000256" key="3">
    <source>
        <dbReference type="ARBA" id="ARBA00022990"/>
    </source>
</evidence>
<dbReference type="InterPro" id="IPR044498">
    <property type="entry name" value="AKR4C"/>
</dbReference>
<organism evidence="6 7">
    <name type="scientific">Theobroma cacao</name>
    <name type="common">Cacao</name>
    <name type="synonym">Cocoa</name>
    <dbReference type="NCBI Taxonomy" id="3641"/>
    <lineage>
        <taxon>Eukaryota</taxon>
        <taxon>Viridiplantae</taxon>
        <taxon>Streptophyta</taxon>
        <taxon>Embryophyta</taxon>
        <taxon>Tracheophyta</taxon>
        <taxon>Spermatophyta</taxon>
        <taxon>Magnoliopsida</taxon>
        <taxon>eudicotyledons</taxon>
        <taxon>Gunneridae</taxon>
        <taxon>Pentapetalae</taxon>
        <taxon>rosids</taxon>
        <taxon>malvids</taxon>
        <taxon>Malvales</taxon>
        <taxon>Malvaceae</taxon>
        <taxon>Byttnerioideae</taxon>
        <taxon>Theobroma</taxon>
    </lineage>
</organism>
<evidence type="ECO:0000259" key="5">
    <source>
        <dbReference type="Pfam" id="PF00248"/>
    </source>
</evidence>
<dbReference type="SUPFAM" id="SSF51430">
    <property type="entry name" value="NAD(P)-linked oxidoreductase"/>
    <property type="match status" value="4"/>
</dbReference>
<dbReference type="PRINTS" id="PR00069">
    <property type="entry name" value="ALDKETRDTASE"/>
</dbReference>
<accession>A0A061ERE4</accession>
<dbReference type="Pfam" id="PF00248">
    <property type="entry name" value="Aldo_ket_red"/>
    <property type="match status" value="4"/>
</dbReference>
<dbReference type="STRING" id="3641.A0A061ERE4"/>
<proteinExistence type="inferred from homology"/>
<keyword evidence="3" id="KW-0007">Acetylation</keyword>
<comment type="similarity">
    <text evidence="1">Belongs to the aldo/keto reductase family.</text>
</comment>
<sequence>MADDIRFFELNTGAKIPSVGLGTYGAKQHGVIQNTVTTAIKVGYRHIDCASLYGNEKEIGSALKKLFNEGIVRREDLWITSKLWCSDHLPEDVPKALNKTLQDLQLDYVDLYLIHWPVSLKKGSIVVTPESFTQPDIPGTWRAMEALYDSGKARAIGVSNFSSKKLGDLLEVARITPAVNQVEIHPVWQQPKLHEYCQSKGVHLTGYSPLGSQAGENVRKKVLDNPVVKMVAEELGKSPAQVALRWGLQMGHSILPKSISEARLKENIDVFNWSIPEDLIAQLSQIQQERLGRAEHFVHDSYGVYRTVEELWDGAKIPSVGLGTYGAKHGVIQNTVITAIKVGYRHIDCASLYGNEKEIGSALKKLFNEGIVRREDLWITSKLWCSDHLPEDVSKALNKTLQDLQLDYVDLYLIHWPVSLKKGSIVVKPESFTQPDIPGTWRAMEALNDSGKARAIGVSNFSSKKLGDLLEVARITPAVNQVEIHPVWQQPKLHEYCQSKGVHLTGYSPLGSQAGENVRKKVLDNPVVKMVAEELGKSPAQVALRWGLQMGHSVVPKSISEARLKENIDVFDWSIPEDLIAQLSQIQQERLARAEHFVHDSYGVYRTVEELWDGSVHFKFRKRRQGKNPQLGKKTPVNLSVVSMNKMAEAIRYFELNTGAKIPSVGLGTWQAAPGVVGNAVAAAIKLGYRHIDCAEAYENQKEIGSVLKKLFDDGVVKREDLWITSKLWCNSHAPEVVPEALNNTLQDLQLDYLDLYLIHWPASMKKGAVGFKPENLTQPDIPSTWRAMEALYDSGKARAIGVSNFSSKKLGDLLEVARVSPAVLQVESHPVWQQPKLHEFCKSNGVHITGYSPLGSPGTGTIKTQVLKNPVLNMVAEKLGRSPAQVALRWGLQMGHSVLPKSTNEVRIRENFDVFDWSIPEDLFVKLSEIEQERLVRGTGFVHETYGAFRTIEELWDVQESNRWYRSKPRLAATSPKHSSIKGRVTFKYIDKDWILAYLYWSLLAAVSFPYKKDSHWSQHSLAKMAQAIRYFELNTGAKIPSVGLGTWQAAPGVVGDAVATAIKLGYRHIDCAQVYGNEKEIGSVLKKLFEDGVVKREDLWITSKLWNTNHAPEDVQEALNSTLEDLHLNYLDLYLIHWPVSMKKGAVGFNGEDLTQPDIPATWRAMEALYDSGKARAIGVSNFSTKKLGDLFEVARVPPAVVQVECHPVWQQPKLHALCKSKGIHLTGFSPLGSPGTGTVQIEVLKDPVLNMVAEKLGKSPAQIAIRWGLQMGHSVLPKSTNEVRIRQNFDVFDFSIPEDLFVKFSEIEQERLIKATVFAHETFGAYRTVEELWDGEV</sequence>
<keyword evidence="2" id="KW-0521">NADP</keyword>
<dbReference type="PROSITE" id="PS00062">
    <property type="entry name" value="ALDOKETO_REDUCTASE_2"/>
    <property type="match status" value="4"/>
</dbReference>
<evidence type="ECO:0000256" key="4">
    <source>
        <dbReference type="ARBA" id="ARBA00023002"/>
    </source>
</evidence>
<protein>
    <submittedName>
        <fullName evidence="6">NAD(P)-linked oxidoreductase superfamily protein, putative isoform 1</fullName>
    </submittedName>
</protein>
<evidence type="ECO:0000313" key="7">
    <source>
        <dbReference type="Proteomes" id="UP000026915"/>
    </source>
</evidence>
<dbReference type="InterPro" id="IPR036812">
    <property type="entry name" value="NAD(P)_OxRdtase_dom_sf"/>
</dbReference>
<evidence type="ECO:0000256" key="1">
    <source>
        <dbReference type="ARBA" id="ARBA00007905"/>
    </source>
</evidence>
<dbReference type="PROSITE" id="PS00798">
    <property type="entry name" value="ALDOKETO_REDUCTASE_1"/>
    <property type="match status" value="4"/>
</dbReference>
<dbReference type="InterPro" id="IPR020471">
    <property type="entry name" value="AKR"/>
</dbReference>
<dbReference type="PANTHER" id="PTHR11732">
    <property type="entry name" value="ALDO/KETO REDUCTASE"/>
    <property type="match status" value="1"/>
</dbReference>
<dbReference type="InParanoid" id="A0A061ERE4"/>